<keyword evidence="9 10" id="KW-0234">DNA repair</keyword>
<dbReference type="EMBL" id="CP002305">
    <property type="protein sequence ID" value="ADQ17756.1"/>
    <property type="molecule type" value="Genomic_DNA"/>
</dbReference>
<dbReference type="SUPFAM" id="SSF52540">
    <property type="entry name" value="P-loop containing nucleoside triphosphate hydrolases"/>
    <property type="match status" value="1"/>
</dbReference>
<evidence type="ECO:0000313" key="13">
    <source>
        <dbReference type="Proteomes" id="UP000007435"/>
    </source>
</evidence>
<dbReference type="GO" id="GO:0005737">
    <property type="term" value="C:cytoplasm"/>
    <property type="evidence" value="ECO:0007669"/>
    <property type="project" value="UniProtKB-SubCell"/>
</dbReference>
<organism evidence="12 13">
    <name type="scientific">Leadbetterella byssophila (strain DSM 17132 / JCM 16389 / KACC 11308 / NBRC 106382 / 4M15)</name>
    <dbReference type="NCBI Taxonomy" id="649349"/>
    <lineage>
        <taxon>Bacteria</taxon>
        <taxon>Pseudomonadati</taxon>
        <taxon>Bacteroidota</taxon>
        <taxon>Cytophagia</taxon>
        <taxon>Cytophagales</taxon>
        <taxon>Leadbetterellaceae</taxon>
        <taxon>Leadbetterella</taxon>
    </lineage>
</organism>
<dbReference type="InterPro" id="IPR018078">
    <property type="entry name" value="DNA-binding_RecF_CS"/>
</dbReference>
<keyword evidence="5 9" id="KW-0235">DNA replication</keyword>
<dbReference type="Gene3D" id="3.40.50.300">
    <property type="entry name" value="P-loop containing nucleotide triphosphate hydrolases"/>
    <property type="match status" value="1"/>
</dbReference>
<dbReference type="Proteomes" id="UP000007435">
    <property type="component" value="Chromosome"/>
</dbReference>
<keyword evidence="13" id="KW-1185">Reference proteome</keyword>
<feature type="binding site" evidence="9">
    <location>
        <begin position="30"/>
        <end position="37"/>
    </location>
    <ligand>
        <name>ATP</name>
        <dbReference type="ChEBI" id="CHEBI:30616"/>
    </ligand>
</feature>
<dbReference type="GO" id="GO:0003697">
    <property type="term" value="F:single-stranded DNA binding"/>
    <property type="evidence" value="ECO:0007669"/>
    <property type="project" value="UniProtKB-UniRule"/>
</dbReference>
<evidence type="ECO:0000256" key="2">
    <source>
        <dbReference type="ARBA" id="ARBA00008016"/>
    </source>
</evidence>
<keyword evidence="8 9" id="KW-0238">DNA-binding</keyword>
<dbReference type="InterPro" id="IPR001238">
    <property type="entry name" value="DNA-binding_RecF"/>
</dbReference>
<reference evidence="12 13" key="2">
    <citation type="journal article" date="2011" name="Stand. Genomic Sci.">
        <title>Complete genome sequence of Leadbetterella byssophila type strain (4M15).</title>
        <authorList>
            <person name="Abt B."/>
            <person name="Teshima H."/>
            <person name="Lucas S."/>
            <person name="Lapidus A."/>
            <person name="Del Rio T.G."/>
            <person name="Nolan M."/>
            <person name="Tice H."/>
            <person name="Cheng J.F."/>
            <person name="Pitluck S."/>
            <person name="Liolios K."/>
            <person name="Pagani I."/>
            <person name="Ivanova N."/>
            <person name="Mavromatis K."/>
            <person name="Pati A."/>
            <person name="Tapia R."/>
            <person name="Han C."/>
            <person name="Goodwin L."/>
            <person name="Chen A."/>
            <person name="Palaniappan K."/>
            <person name="Land M."/>
            <person name="Hauser L."/>
            <person name="Chang Y.J."/>
            <person name="Jeffries C.D."/>
            <person name="Rohde M."/>
            <person name="Goker M."/>
            <person name="Tindall B.J."/>
            <person name="Detter J.C."/>
            <person name="Woyke T."/>
            <person name="Bristow J."/>
            <person name="Eisen J.A."/>
            <person name="Markowitz V."/>
            <person name="Hugenholtz P."/>
            <person name="Klenk H.P."/>
            <person name="Kyrpides N.C."/>
        </authorList>
    </citation>
    <scope>NUCLEOTIDE SEQUENCE [LARGE SCALE GENOMIC DNA]</scope>
    <source>
        <strain evidence="13">DSM 17132 / JCM 16389 / KACC 11308 / NBRC 106382 / 4M15</strain>
    </source>
</reference>
<evidence type="ECO:0000256" key="5">
    <source>
        <dbReference type="ARBA" id="ARBA00022705"/>
    </source>
</evidence>
<dbReference type="GO" id="GO:0000731">
    <property type="term" value="P:DNA synthesis involved in DNA repair"/>
    <property type="evidence" value="ECO:0007669"/>
    <property type="project" value="TreeGrafter"/>
</dbReference>
<dbReference type="GO" id="GO:0009432">
    <property type="term" value="P:SOS response"/>
    <property type="evidence" value="ECO:0007669"/>
    <property type="project" value="UniProtKB-UniRule"/>
</dbReference>
<name>E4RT48_LEAB4</name>
<keyword evidence="9 10" id="KW-0742">SOS response</keyword>
<evidence type="ECO:0000256" key="4">
    <source>
        <dbReference type="ARBA" id="ARBA00022490"/>
    </source>
</evidence>
<dbReference type="GO" id="GO:0005524">
    <property type="term" value="F:ATP binding"/>
    <property type="evidence" value="ECO:0007669"/>
    <property type="project" value="UniProtKB-UniRule"/>
</dbReference>
<keyword evidence="9 10" id="KW-0227">DNA damage</keyword>
<dbReference type="OrthoDB" id="9803889at2"/>
<dbReference type="HAMAP" id="MF_00365">
    <property type="entry name" value="RecF"/>
    <property type="match status" value="1"/>
</dbReference>
<evidence type="ECO:0000256" key="9">
    <source>
        <dbReference type="HAMAP-Rule" id="MF_00365"/>
    </source>
</evidence>
<evidence type="ECO:0000256" key="8">
    <source>
        <dbReference type="ARBA" id="ARBA00023125"/>
    </source>
</evidence>
<evidence type="ECO:0000256" key="1">
    <source>
        <dbReference type="ARBA" id="ARBA00004496"/>
    </source>
</evidence>
<dbReference type="InterPro" id="IPR027417">
    <property type="entry name" value="P-loop_NTPase"/>
</dbReference>
<feature type="domain" description="RecF/RecN/SMC N-terminal" evidence="11">
    <location>
        <begin position="2"/>
        <end position="337"/>
    </location>
</feature>
<comment type="subcellular location">
    <subcellularLocation>
        <location evidence="1 9 10">Cytoplasm</location>
    </subcellularLocation>
</comment>
<dbReference type="PANTHER" id="PTHR32182:SF0">
    <property type="entry name" value="DNA REPLICATION AND REPAIR PROTEIN RECF"/>
    <property type="match status" value="1"/>
</dbReference>
<dbReference type="GO" id="GO:0006260">
    <property type="term" value="P:DNA replication"/>
    <property type="evidence" value="ECO:0007669"/>
    <property type="project" value="UniProtKB-UniRule"/>
</dbReference>
<comment type="similarity">
    <text evidence="2 9 10">Belongs to the RecF family.</text>
</comment>
<dbReference type="STRING" id="649349.Lbys_2060"/>
<evidence type="ECO:0000256" key="10">
    <source>
        <dbReference type="RuleBase" id="RU000578"/>
    </source>
</evidence>
<reference key="1">
    <citation type="submission" date="2010-11" db="EMBL/GenBank/DDBJ databases">
        <title>The complete genome of Leadbetterella byssophila DSM 17132.</title>
        <authorList>
            <consortium name="US DOE Joint Genome Institute (JGI-PGF)"/>
            <person name="Lucas S."/>
            <person name="Copeland A."/>
            <person name="Lapidus A."/>
            <person name="Glavina del Rio T."/>
            <person name="Dalin E."/>
            <person name="Tice H."/>
            <person name="Bruce D."/>
            <person name="Goodwin L."/>
            <person name="Pitluck S."/>
            <person name="Kyrpides N."/>
            <person name="Mavromatis K."/>
            <person name="Ivanova N."/>
            <person name="Teshima H."/>
            <person name="Brettin T."/>
            <person name="Detter J.C."/>
            <person name="Han C."/>
            <person name="Tapia R."/>
            <person name="Land M."/>
            <person name="Hauser L."/>
            <person name="Markowitz V."/>
            <person name="Cheng J.-F."/>
            <person name="Hugenholtz P."/>
            <person name="Woyke T."/>
            <person name="Wu D."/>
            <person name="Tindall B."/>
            <person name="Pomrenke H.G."/>
            <person name="Brambilla E."/>
            <person name="Klenk H.-P."/>
            <person name="Eisen J.A."/>
        </authorList>
    </citation>
    <scope>NUCLEOTIDE SEQUENCE [LARGE SCALE GENOMIC DNA]</scope>
    <source>
        <strain>DSM 17132</strain>
    </source>
</reference>
<dbReference type="PROSITE" id="PS00618">
    <property type="entry name" value="RECF_2"/>
    <property type="match status" value="1"/>
</dbReference>
<dbReference type="InterPro" id="IPR003395">
    <property type="entry name" value="RecF/RecN/SMC_N"/>
</dbReference>
<dbReference type="eggNOG" id="COG1195">
    <property type="taxonomic scope" value="Bacteria"/>
</dbReference>
<accession>E4RT48</accession>
<dbReference type="Gene3D" id="1.20.1050.90">
    <property type="entry name" value="RecF/RecN/SMC, N-terminal domain"/>
    <property type="match status" value="1"/>
</dbReference>
<keyword evidence="6 9" id="KW-0547">Nucleotide-binding</keyword>
<keyword evidence="7 9" id="KW-0067">ATP-binding</keyword>
<evidence type="ECO:0000313" key="12">
    <source>
        <dbReference type="EMBL" id="ADQ17756.1"/>
    </source>
</evidence>
<evidence type="ECO:0000256" key="6">
    <source>
        <dbReference type="ARBA" id="ARBA00022741"/>
    </source>
</evidence>
<evidence type="ECO:0000256" key="3">
    <source>
        <dbReference type="ARBA" id="ARBA00020170"/>
    </source>
</evidence>
<comment type="function">
    <text evidence="9 10">The RecF protein is involved in DNA metabolism; it is required for DNA replication and normal SOS inducibility. RecF binds preferentially to single-stranded, linear DNA. It also seems to bind ATP.</text>
</comment>
<sequence>MYLQNLRLYNFRNYEERFFTFSPTLNCIVGKNGSGKTNLLDAVYFLALSKSSIQTQDSLSIRFEEDFSSLEGAFSNQNIIGIHLLRNGKKTVTSNHKVYEKLSDHIGKYPVVLLAPNDTDYIRDGAETRRKLFDGILSQVDPEYLQTYLKYNKTLDQRNSLLKQFAEQNYVDKDLLSIYTESLLVLGKAIFEKRKSFIESFSPLFKDQYVHLSEGREQVEIQYSSDLWEENFEEQFQKNLNRDLSAQRTTMGVHKDDFLFLMDGVLVKKFGSQGQRKSFVMAIKLAQFQCLELEKETKPILLLDDIFDKLDDRRILRLIEMMNSGAFGQIFLTDARPERTAELLSHTEVNLISL</sequence>
<dbReference type="KEGG" id="lby:Lbys_2060"/>
<dbReference type="AlphaFoldDB" id="E4RT48"/>
<proteinExistence type="inferred from homology"/>
<dbReference type="NCBIfam" id="TIGR00611">
    <property type="entry name" value="recf"/>
    <property type="match status" value="1"/>
</dbReference>
<evidence type="ECO:0000256" key="7">
    <source>
        <dbReference type="ARBA" id="ARBA00022840"/>
    </source>
</evidence>
<keyword evidence="4 9" id="KW-0963">Cytoplasm</keyword>
<dbReference type="PANTHER" id="PTHR32182">
    <property type="entry name" value="DNA REPLICATION AND REPAIR PROTEIN RECF"/>
    <property type="match status" value="1"/>
</dbReference>
<dbReference type="Pfam" id="PF02463">
    <property type="entry name" value="SMC_N"/>
    <property type="match status" value="1"/>
</dbReference>
<evidence type="ECO:0000259" key="11">
    <source>
        <dbReference type="Pfam" id="PF02463"/>
    </source>
</evidence>
<dbReference type="HOGENOM" id="CLU_040267_0_1_10"/>
<gene>
    <name evidence="9" type="primary">recF</name>
    <name evidence="12" type="ordered locus">Lbys_2060</name>
</gene>
<dbReference type="RefSeq" id="WP_013408802.1">
    <property type="nucleotide sequence ID" value="NC_014655.1"/>
</dbReference>
<dbReference type="GO" id="GO:0006302">
    <property type="term" value="P:double-strand break repair"/>
    <property type="evidence" value="ECO:0007669"/>
    <property type="project" value="TreeGrafter"/>
</dbReference>
<dbReference type="InterPro" id="IPR042174">
    <property type="entry name" value="RecF_2"/>
</dbReference>
<protein>
    <recommendedName>
        <fullName evidence="3 9">DNA replication and repair protein RecF</fullName>
    </recommendedName>
</protein>